<comment type="caution">
    <text evidence="2">The sequence shown here is derived from an EMBL/GenBank/DDBJ whole genome shotgun (WGS) entry which is preliminary data.</text>
</comment>
<evidence type="ECO:0000313" key="2">
    <source>
        <dbReference type="EMBL" id="MCL7026234.1"/>
    </source>
</evidence>
<organism evidence="2 4">
    <name type="scientific">Papaver nudicaule</name>
    <name type="common">Iceland poppy</name>
    <dbReference type="NCBI Taxonomy" id="74823"/>
    <lineage>
        <taxon>Eukaryota</taxon>
        <taxon>Viridiplantae</taxon>
        <taxon>Streptophyta</taxon>
        <taxon>Embryophyta</taxon>
        <taxon>Tracheophyta</taxon>
        <taxon>Spermatophyta</taxon>
        <taxon>Magnoliopsida</taxon>
        <taxon>Ranunculales</taxon>
        <taxon>Papaveraceae</taxon>
        <taxon>Papaveroideae</taxon>
        <taxon>Papaver</taxon>
    </lineage>
</organism>
<evidence type="ECO:0008006" key="5">
    <source>
        <dbReference type="Google" id="ProtNLM"/>
    </source>
</evidence>
<dbReference type="Gene3D" id="1.20.140.40">
    <property type="entry name" value="Invertase/pectin methylesterase inhibitor family protein"/>
    <property type="match status" value="1"/>
</dbReference>
<keyword evidence="1" id="KW-0732">Signal</keyword>
<dbReference type="Proteomes" id="UP001177140">
    <property type="component" value="Unassembled WGS sequence"/>
</dbReference>
<evidence type="ECO:0000313" key="4">
    <source>
        <dbReference type="Proteomes" id="UP001177140"/>
    </source>
</evidence>
<dbReference type="SUPFAM" id="SSF101148">
    <property type="entry name" value="Plant invertase/pectin methylesterase inhibitor"/>
    <property type="match status" value="1"/>
</dbReference>
<name>A0AA41RYJ3_PAPNU</name>
<proteinExistence type="predicted"/>
<gene>
    <name evidence="2" type="ORF">MKW94_019897</name>
    <name evidence="3" type="ORF">MKW94_023294</name>
</gene>
<sequence length="151" mass="17077">MAFSRISMVSTVIVLLVFLFSHQPSTFVRADDELIRRVCHNSDAPTACNQCVKADNRTSVYQDDFAANGTITQCREELSYAKADLDAAIQDLKNGDYDASDKSVFNALLYQNSCESELKNNPKIRITYHINFGFNMYEALSHIALRIINRL</sequence>
<keyword evidence="4" id="KW-1185">Reference proteome</keyword>
<dbReference type="AlphaFoldDB" id="A0AA41RYJ3"/>
<dbReference type="InterPro" id="IPR035513">
    <property type="entry name" value="Invertase/methylesterase_inhib"/>
</dbReference>
<feature type="signal peptide" evidence="1">
    <location>
        <begin position="1"/>
        <end position="30"/>
    </location>
</feature>
<evidence type="ECO:0000313" key="3">
    <source>
        <dbReference type="EMBL" id="MCL7033003.1"/>
    </source>
</evidence>
<reference evidence="2" key="1">
    <citation type="submission" date="2022-03" db="EMBL/GenBank/DDBJ databases">
        <title>A functionally conserved STORR gene fusion in Papaver species that diverged 16.8 million years ago.</title>
        <authorList>
            <person name="Catania T."/>
        </authorList>
    </citation>
    <scope>NUCLEOTIDE SEQUENCE</scope>
    <source>
        <strain evidence="2">S-191538</strain>
    </source>
</reference>
<evidence type="ECO:0000256" key="1">
    <source>
        <dbReference type="SAM" id="SignalP"/>
    </source>
</evidence>
<accession>A0AA41RYJ3</accession>
<feature type="chain" id="PRO_5041589177" description="Pectinesterase inhibitor domain-containing protein" evidence="1">
    <location>
        <begin position="31"/>
        <end position="151"/>
    </location>
</feature>
<protein>
    <recommendedName>
        <fullName evidence="5">Pectinesterase inhibitor domain-containing protein</fullName>
    </recommendedName>
</protein>
<dbReference type="EMBL" id="JAJJMA010129463">
    <property type="protein sequence ID" value="MCL7033003.1"/>
    <property type="molecule type" value="Genomic_DNA"/>
</dbReference>
<dbReference type="EMBL" id="JAJJMA010054145">
    <property type="protein sequence ID" value="MCL7026234.1"/>
    <property type="molecule type" value="Genomic_DNA"/>
</dbReference>